<dbReference type="OrthoDB" id="4764735at2759"/>
<proteinExistence type="predicted"/>
<name>A0A0D2BGH8_9EURO</name>
<dbReference type="AlphaFoldDB" id="A0A0D2BGH8"/>
<gene>
    <name evidence="2" type="ORF">PV06_11212</name>
</gene>
<dbReference type="HOGENOM" id="CLU_1602731_0_0_1"/>
<evidence type="ECO:0000313" key="2">
    <source>
        <dbReference type="EMBL" id="KIW36562.1"/>
    </source>
</evidence>
<sequence>MPPAALMPLSHVFSVGKESLTAWKQGSACEQAGCTLRRLLAKAPSWLAKGASELSYWLWQASGAAYLLEIVLGAMKIMAIGVGAVLITSWILLIATRIVLLIARVRRKRRREPPWYTPAPRGLSGETPHRHTFSAASFNSGGFASFRTSLEKPDVENNGCPTHTLP</sequence>
<evidence type="ECO:0000256" key="1">
    <source>
        <dbReference type="SAM" id="Phobius"/>
    </source>
</evidence>
<dbReference type="GeneID" id="27363286"/>
<accession>A0A0D2BGH8</accession>
<keyword evidence="1" id="KW-1133">Transmembrane helix</keyword>
<dbReference type="VEuPathDB" id="FungiDB:PV06_11212"/>
<evidence type="ECO:0000313" key="3">
    <source>
        <dbReference type="Proteomes" id="UP000053342"/>
    </source>
</evidence>
<organism evidence="2 3">
    <name type="scientific">Exophiala oligosperma</name>
    <dbReference type="NCBI Taxonomy" id="215243"/>
    <lineage>
        <taxon>Eukaryota</taxon>
        <taxon>Fungi</taxon>
        <taxon>Dikarya</taxon>
        <taxon>Ascomycota</taxon>
        <taxon>Pezizomycotina</taxon>
        <taxon>Eurotiomycetes</taxon>
        <taxon>Chaetothyriomycetidae</taxon>
        <taxon>Chaetothyriales</taxon>
        <taxon>Herpotrichiellaceae</taxon>
        <taxon>Exophiala</taxon>
    </lineage>
</organism>
<reference evidence="2 3" key="1">
    <citation type="submission" date="2015-01" db="EMBL/GenBank/DDBJ databases">
        <title>The Genome Sequence of Exophiala oligosperma CBS72588.</title>
        <authorList>
            <consortium name="The Broad Institute Genomics Platform"/>
            <person name="Cuomo C."/>
            <person name="de Hoog S."/>
            <person name="Gorbushina A."/>
            <person name="Stielow B."/>
            <person name="Teixiera M."/>
            <person name="Abouelleil A."/>
            <person name="Chapman S.B."/>
            <person name="Priest M."/>
            <person name="Young S.K."/>
            <person name="Wortman J."/>
            <person name="Nusbaum C."/>
            <person name="Birren B."/>
        </authorList>
    </citation>
    <scope>NUCLEOTIDE SEQUENCE [LARGE SCALE GENOMIC DNA]</scope>
    <source>
        <strain evidence="2 3">CBS 72588</strain>
    </source>
</reference>
<protein>
    <submittedName>
        <fullName evidence="2">Uncharacterized protein</fullName>
    </submittedName>
</protein>
<feature type="transmembrane region" description="Helical" evidence="1">
    <location>
        <begin position="77"/>
        <end position="103"/>
    </location>
</feature>
<keyword evidence="1" id="KW-0472">Membrane</keyword>
<dbReference type="Proteomes" id="UP000053342">
    <property type="component" value="Unassembled WGS sequence"/>
</dbReference>
<keyword evidence="1" id="KW-0812">Transmembrane</keyword>
<dbReference type="RefSeq" id="XP_016256778.1">
    <property type="nucleotide sequence ID" value="XM_016412845.1"/>
</dbReference>
<keyword evidence="3" id="KW-1185">Reference proteome</keyword>
<dbReference type="EMBL" id="KN847353">
    <property type="protein sequence ID" value="KIW36562.1"/>
    <property type="molecule type" value="Genomic_DNA"/>
</dbReference>